<feature type="signal peptide" evidence="1">
    <location>
        <begin position="1"/>
        <end position="26"/>
    </location>
</feature>
<gene>
    <name evidence="3" type="ORF">CKO40_15920</name>
</gene>
<reference evidence="3" key="1">
    <citation type="submission" date="2017-08" db="EMBL/GenBank/DDBJ databases">
        <authorList>
            <person name="Imhoff J.F."/>
            <person name="Rahn T."/>
            <person name="Kuenzel S."/>
            <person name="Neulinger S.C."/>
        </authorList>
    </citation>
    <scope>NUCLEOTIDE SEQUENCE</scope>
    <source>
        <strain evidence="3">DSM 11080</strain>
    </source>
</reference>
<protein>
    <recommendedName>
        <fullName evidence="2">Fe/B12 periplasmic-binding domain-containing protein</fullName>
    </recommendedName>
</protein>
<dbReference type="Pfam" id="PF01497">
    <property type="entry name" value="Peripla_BP_2"/>
    <property type="match status" value="1"/>
</dbReference>
<evidence type="ECO:0000313" key="4">
    <source>
        <dbReference type="Proteomes" id="UP001296776"/>
    </source>
</evidence>
<dbReference type="AlphaFoldDB" id="A0AAJ0U6E4"/>
<evidence type="ECO:0000259" key="2">
    <source>
        <dbReference type="PROSITE" id="PS50983"/>
    </source>
</evidence>
<comment type="caution">
    <text evidence="3">The sequence shown here is derived from an EMBL/GenBank/DDBJ whole genome shotgun (WGS) entry which is preliminary data.</text>
</comment>
<sequence length="311" mass="31977">MQPRKRLLTTVTGAAIGLLWCASALIAETAETGETSAQTARLISVDGAITEILYALGGEAQLVGVDTTSLYPDATEDIAKVGYKRALSAEGILSLNPDRLLMTDDAGPPEVLEQIARAGVDTHPIPDTPSVAGLHETIAAVAAVLDRTEAGAALSAQLDDELAQLEAATRASSKRPRVLFLLHIGSGNDMAAGRDTAADTVIRLAGGENVLHDAFSGYKPLSAEAALAAAPEVILVTQRNLEQLGGLDAVLERGALQATPAGQAKRVLAMDGPLLLAFGPRLAVAAAQLASELGIIDEETDGRSGLTAGQP</sequence>
<feature type="chain" id="PRO_5042568262" description="Fe/B12 periplasmic-binding domain-containing protein" evidence="1">
    <location>
        <begin position="27"/>
        <end position="311"/>
    </location>
</feature>
<evidence type="ECO:0000313" key="3">
    <source>
        <dbReference type="EMBL" id="MBK1706003.1"/>
    </source>
</evidence>
<dbReference type="Gene3D" id="3.40.50.1980">
    <property type="entry name" value="Nitrogenase molybdenum iron protein domain"/>
    <property type="match status" value="2"/>
</dbReference>
<keyword evidence="1" id="KW-0732">Signal</keyword>
<dbReference type="Proteomes" id="UP001296776">
    <property type="component" value="Unassembled WGS sequence"/>
</dbReference>
<evidence type="ECO:0000256" key="1">
    <source>
        <dbReference type="SAM" id="SignalP"/>
    </source>
</evidence>
<keyword evidence="4" id="KW-1185">Reference proteome</keyword>
<reference evidence="3" key="2">
    <citation type="journal article" date="2020" name="Microorganisms">
        <title>Osmotic Adaptation and Compatible Solute Biosynthesis of Phototrophic Bacteria as Revealed from Genome Analyses.</title>
        <authorList>
            <person name="Imhoff J.F."/>
            <person name="Rahn T."/>
            <person name="Kunzel S."/>
            <person name="Keller A."/>
            <person name="Neulinger S.C."/>
        </authorList>
    </citation>
    <scope>NUCLEOTIDE SEQUENCE</scope>
    <source>
        <strain evidence="3">DSM 11080</strain>
    </source>
</reference>
<dbReference type="PROSITE" id="PS50983">
    <property type="entry name" value="FE_B12_PBP"/>
    <property type="match status" value="1"/>
</dbReference>
<dbReference type="RefSeq" id="WP_200347350.1">
    <property type="nucleotide sequence ID" value="NZ_NRSJ01000032.1"/>
</dbReference>
<organism evidence="3 4">
    <name type="scientific">Halochromatium glycolicum</name>
    <dbReference type="NCBI Taxonomy" id="85075"/>
    <lineage>
        <taxon>Bacteria</taxon>
        <taxon>Pseudomonadati</taxon>
        <taxon>Pseudomonadota</taxon>
        <taxon>Gammaproteobacteria</taxon>
        <taxon>Chromatiales</taxon>
        <taxon>Chromatiaceae</taxon>
        <taxon>Halochromatium</taxon>
    </lineage>
</organism>
<dbReference type="SUPFAM" id="SSF53807">
    <property type="entry name" value="Helical backbone' metal receptor"/>
    <property type="match status" value="1"/>
</dbReference>
<proteinExistence type="predicted"/>
<dbReference type="InterPro" id="IPR050902">
    <property type="entry name" value="ABC_Transporter_SBP"/>
</dbReference>
<feature type="domain" description="Fe/B12 periplasmic-binding" evidence="2">
    <location>
        <begin position="41"/>
        <end position="300"/>
    </location>
</feature>
<dbReference type="PANTHER" id="PTHR30535:SF4">
    <property type="entry name" value="HEMIN-BINDING PERIPLASMIC PROTEIN HMUT"/>
    <property type="match status" value="1"/>
</dbReference>
<dbReference type="EMBL" id="NRSJ01000032">
    <property type="protein sequence ID" value="MBK1706003.1"/>
    <property type="molecule type" value="Genomic_DNA"/>
</dbReference>
<dbReference type="PANTHER" id="PTHR30535">
    <property type="entry name" value="VITAMIN B12-BINDING PROTEIN"/>
    <property type="match status" value="1"/>
</dbReference>
<accession>A0AAJ0U6E4</accession>
<name>A0AAJ0U6E4_9GAMM</name>
<dbReference type="InterPro" id="IPR002491">
    <property type="entry name" value="ABC_transptr_periplasmic_BD"/>
</dbReference>